<dbReference type="Gene3D" id="1.10.10.10">
    <property type="entry name" value="Winged helix-like DNA-binding domain superfamily/Winged helix DNA-binding domain"/>
    <property type="match status" value="1"/>
</dbReference>
<dbReference type="PRINTS" id="PR00039">
    <property type="entry name" value="HTHLYSR"/>
</dbReference>
<dbReference type="Proteomes" id="UP001595868">
    <property type="component" value="Unassembled WGS sequence"/>
</dbReference>
<evidence type="ECO:0000256" key="3">
    <source>
        <dbReference type="ARBA" id="ARBA00023125"/>
    </source>
</evidence>
<dbReference type="InterPro" id="IPR005119">
    <property type="entry name" value="LysR_subst-bd"/>
</dbReference>
<dbReference type="CDD" id="cd08414">
    <property type="entry name" value="PBP2_LTTR_aromatics_like"/>
    <property type="match status" value="1"/>
</dbReference>
<dbReference type="PANTHER" id="PTHR30346">
    <property type="entry name" value="TRANSCRIPTIONAL DUAL REGULATOR HCAR-RELATED"/>
    <property type="match status" value="1"/>
</dbReference>
<feature type="domain" description="HTH lysR-type" evidence="5">
    <location>
        <begin position="1"/>
        <end position="59"/>
    </location>
</feature>
<keyword evidence="7" id="KW-1185">Reference proteome</keyword>
<dbReference type="EMBL" id="JBHSBN010000009">
    <property type="protein sequence ID" value="MFC4107245.1"/>
    <property type="molecule type" value="Genomic_DNA"/>
</dbReference>
<evidence type="ECO:0000256" key="1">
    <source>
        <dbReference type="ARBA" id="ARBA00009437"/>
    </source>
</evidence>
<dbReference type="InterPro" id="IPR036390">
    <property type="entry name" value="WH_DNA-bd_sf"/>
</dbReference>
<keyword evidence="3" id="KW-0238">DNA-binding</keyword>
<accession>A0ABV8KM99</accession>
<sequence>MDLLRHLRQFVVVARELHFGRAAELLGIAQPPLSQSIQRLERELGVELFDRSRRRIRLTTAGQLLLAEADSLLAGQERLHNLMRQVRDGALGTLRAGVPPDTPAVTLRTLLADLAEQAPGLDVDLHELTTAEQLRTLAEGRLDVGLVHHPVPADDLRLGRVVEEPLGVLLPRDGALARDPELELAALAGLDLILPPRAAAPGWHDHVLTVCREHGYVPGRVRPAGNPEFLFGLVLGGHGVAFGPAALARREPRLAWRPVVGQPLARRVSAAWPARSAHPAAPMFAERAAAVLAGAEPAAPVLGAADPAVRPWLVLYGDGSTAPERDRSLA</sequence>
<dbReference type="InterPro" id="IPR000847">
    <property type="entry name" value="LysR_HTH_N"/>
</dbReference>
<dbReference type="Gene3D" id="3.40.190.10">
    <property type="entry name" value="Periplasmic binding protein-like II"/>
    <property type="match status" value="2"/>
</dbReference>
<evidence type="ECO:0000256" key="4">
    <source>
        <dbReference type="ARBA" id="ARBA00023163"/>
    </source>
</evidence>
<dbReference type="Pfam" id="PF03466">
    <property type="entry name" value="LysR_substrate"/>
    <property type="match status" value="1"/>
</dbReference>
<gene>
    <name evidence="6" type="ORF">ACFOX0_15100</name>
</gene>
<evidence type="ECO:0000313" key="7">
    <source>
        <dbReference type="Proteomes" id="UP001595868"/>
    </source>
</evidence>
<evidence type="ECO:0000259" key="5">
    <source>
        <dbReference type="PROSITE" id="PS50931"/>
    </source>
</evidence>
<reference evidence="7" key="1">
    <citation type="journal article" date="2019" name="Int. J. Syst. Evol. Microbiol.">
        <title>The Global Catalogue of Microorganisms (GCM) 10K type strain sequencing project: providing services to taxonomists for standard genome sequencing and annotation.</title>
        <authorList>
            <consortium name="The Broad Institute Genomics Platform"/>
            <consortium name="The Broad Institute Genome Sequencing Center for Infectious Disease"/>
            <person name="Wu L."/>
            <person name="Ma J."/>
        </authorList>
    </citation>
    <scope>NUCLEOTIDE SEQUENCE [LARGE SCALE GENOMIC DNA]</scope>
    <source>
        <strain evidence="7">2902at01</strain>
    </source>
</reference>
<dbReference type="RefSeq" id="WP_377545954.1">
    <property type="nucleotide sequence ID" value="NZ_JBHSBN010000009.1"/>
</dbReference>
<keyword evidence="2" id="KW-0805">Transcription regulation</keyword>
<keyword evidence="4" id="KW-0804">Transcription</keyword>
<dbReference type="InterPro" id="IPR036388">
    <property type="entry name" value="WH-like_DNA-bd_sf"/>
</dbReference>
<evidence type="ECO:0000256" key="2">
    <source>
        <dbReference type="ARBA" id="ARBA00023015"/>
    </source>
</evidence>
<protein>
    <submittedName>
        <fullName evidence="6">LysR family transcriptional regulator</fullName>
    </submittedName>
</protein>
<comment type="similarity">
    <text evidence="1">Belongs to the LysR transcriptional regulatory family.</text>
</comment>
<dbReference type="SUPFAM" id="SSF46785">
    <property type="entry name" value="Winged helix' DNA-binding domain"/>
    <property type="match status" value="1"/>
</dbReference>
<dbReference type="PROSITE" id="PS50931">
    <property type="entry name" value="HTH_LYSR"/>
    <property type="match status" value="1"/>
</dbReference>
<dbReference type="PANTHER" id="PTHR30346:SF0">
    <property type="entry name" value="HCA OPERON TRANSCRIPTIONAL ACTIVATOR HCAR"/>
    <property type="match status" value="1"/>
</dbReference>
<name>A0ABV8KM99_9ACTN</name>
<evidence type="ECO:0000313" key="6">
    <source>
        <dbReference type="EMBL" id="MFC4107245.1"/>
    </source>
</evidence>
<organism evidence="6 7">
    <name type="scientific">Micromonospora zhanjiangensis</name>
    <dbReference type="NCBI Taxonomy" id="1522057"/>
    <lineage>
        <taxon>Bacteria</taxon>
        <taxon>Bacillati</taxon>
        <taxon>Actinomycetota</taxon>
        <taxon>Actinomycetes</taxon>
        <taxon>Micromonosporales</taxon>
        <taxon>Micromonosporaceae</taxon>
        <taxon>Micromonospora</taxon>
    </lineage>
</organism>
<dbReference type="SUPFAM" id="SSF53850">
    <property type="entry name" value="Periplasmic binding protein-like II"/>
    <property type="match status" value="1"/>
</dbReference>
<dbReference type="Pfam" id="PF00126">
    <property type="entry name" value="HTH_1"/>
    <property type="match status" value="1"/>
</dbReference>
<comment type="caution">
    <text evidence="6">The sequence shown here is derived from an EMBL/GenBank/DDBJ whole genome shotgun (WGS) entry which is preliminary data.</text>
</comment>
<proteinExistence type="inferred from homology"/>